<comment type="caution">
    <text evidence="13">The sequence shown here is derived from an EMBL/GenBank/DDBJ whole genome shotgun (WGS) entry which is preliminary data.</text>
</comment>
<dbReference type="InterPro" id="IPR010914">
    <property type="entry name" value="RsgA_GTPase_dom"/>
</dbReference>
<keyword evidence="4 10" id="KW-0699">rRNA-binding</keyword>
<comment type="function">
    <text evidence="10">One of several proteins that assist in the late maturation steps of the functional core of the 30S ribosomal subunit. Helps release RbfA from mature subunits. May play a role in the assembly of ribosomal proteins into the subunit. Circularly permuted GTPase that catalyzes slow GTP hydrolysis, GTPase activity is stimulated by the 30S ribosomal subunit.</text>
</comment>
<protein>
    <recommendedName>
        <fullName evidence="10">Small ribosomal subunit biogenesis GTPase RsgA</fullName>
        <ecNumber evidence="10">3.6.1.-</ecNumber>
    </recommendedName>
</protein>
<dbReference type="PROSITE" id="PS51721">
    <property type="entry name" value="G_CP"/>
    <property type="match status" value="1"/>
</dbReference>
<feature type="binding site" evidence="10">
    <location>
        <begin position="192"/>
        <end position="200"/>
    </location>
    <ligand>
        <name>GTP</name>
        <dbReference type="ChEBI" id="CHEBI:37565"/>
    </ligand>
</feature>
<feature type="domain" description="EngC GTPase" evidence="11">
    <location>
        <begin position="103"/>
        <end position="248"/>
    </location>
</feature>
<keyword evidence="6 10" id="KW-0378">Hydrolase</keyword>
<feature type="binding site" evidence="10">
    <location>
        <begin position="142"/>
        <end position="145"/>
    </location>
    <ligand>
        <name>GTP</name>
        <dbReference type="ChEBI" id="CHEBI:37565"/>
    </ligand>
</feature>
<evidence type="ECO:0000256" key="7">
    <source>
        <dbReference type="ARBA" id="ARBA00022833"/>
    </source>
</evidence>
<evidence type="ECO:0000256" key="3">
    <source>
        <dbReference type="ARBA" id="ARBA00022723"/>
    </source>
</evidence>
<dbReference type="PROSITE" id="PS50936">
    <property type="entry name" value="ENGC_GTPASE"/>
    <property type="match status" value="1"/>
</dbReference>
<dbReference type="InterPro" id="IPR004881">
    <property type="entry name" value="Ribosome_biogen_GTPase_RsgA"/>
</dbReference>
<sequence>MAFSLISLGFDAFFSAALEPGYTAGRVSRVDRGSCDVLCEHGERRLPWSGTLTRAAAQDPVALPCVGDWVAFDTAVRGVLPRRTSIVRAGVRPGDSHGQVLAANVDVVCVVEPALPEPDLGRIERLLALAWESGARPAVVVTKADLADPDGGRAEEGVAAAPGAEVRLVSARTGAGLDALRPAAGETAVLLGRSGAGKSTLVNALAGTELMATGAIREADGRGRHTTVHRELLLLPGGGMIIDTPGLRGIGLHEAREGLSLAFSDVEELAEECRFTDCAHDGEPGCAVLAAVATGELPERRLASWRKLRREAAWSASRTDARLRAERTREWKIIQKSMRGRNRP</sequence>
<feature type="binding site" evidence="10">
    <location>
        <position position="280"/>
    </location>
    <ligand>
        <name>Zn(2+)</name>
        <dbReference type="ChEBI" id="CHEBI:29105"/>
    </ligand>
</feature>
<keyword evidence="7 10" id="KW-0862">Zinc</keyword>
<comment type="similarity">
    <text evidence="10">Belongs to the TRAFAC class YlqF/YawG GTPase family. RsgA subfamily.</text>
</comment>
<evidence type="ECO:0000256" key="10">
    <source>
        <dbReference type="HAMAP-Rule" id="MF_01820"/>
    </source>
</evidence>
<dbReference type="InterPro" id="IPR027417">
    <property type="entry name" value="P-loop_NTPase"/>
</dbReference>
<dbReference type="SUPFAM" id="SSF52540">
    <property type="entry name" value="P-loop containing nucleoside triphosphate hydrolases"/>
    <property type="match status" value="1"/>
</dbReference>
<evidence type="ECO:0000259" key="11">
    <source>
        <dbReference type="PROSITE" id="PS50936"/>
    </source>
</evidence>
<reference evidence="14" key="1">
    <citation type="journal article" date="2019" name="Int. J. Syst. Evol. Microbiol.">
        <title>The Global Catalogue of Microorganisms (GCM) 10K type strain sequencing project: providing services to taxonomists for standard genome sequencing and annotation.</title>
        <authorList>
            <consortium name="The Broad Institute Genomics Platform"/>
            <consortium name="The Broad Institute Genome Sequencing Center for Infectious Disease"/>
            <person name="Wu L."/>
            <person name="Ma J."/>
        </authorList>
    </citation>
    <scope>NUCLEOTIDE SEQUENCE [LARGE SCALE GENOMIC DNA]</scope>
    <source>
        <strain evidence="14">JCM 10696</strain>
    </source>
</reference>
<comment type="subunit">
    <text evidence="10">Monomer. Associates with 30S ribosomal subunit, binds 16S rRNA.</text>
</comment>
<feature type="binding site" evidence="10">
    <location>
        <position position="273"/>
    </location>
    <ligand>
        <name>Zn(2+)</name>
        <dbReference type="ChEBI" id="CHEBI:29105"/>
    </ligand>
</feature>
<dbReference type="RefSeq" id="WP_344237735.1">
    <property type="nucleotide sequence ID" value="NZ_BAAAHH010000003.1"/>
</dbReference>
<comment type="subcellular location">
    <subcellularLocation>
        <location evidence="10">Cytoplasm</location>
    </subcellularLocation>
</comment>
<dbReference type="EMBL" id="BAAAHH010000003">
    <property type="protein sequence ID" value="GAA0942015.1"/>
    <property type="molecule type" value="Genomic_DNA"/>
</dbReference>
<dbReference type="Proteomes" id="UP001500665">
    <property type="component" value="Unassembled WGS sequence"/>
</dbReference>
<keyword evidence="8 10" id="KW-0694">RNA-binding</keyword>
<evidence type="ECO:0000313" key="13">
    <source>
        <dbReference type="EMBL" id="GAA0942015.1"/>
    </source>
</evidence>
<dbReference type="NCBIfam" id="TIGR00157">
    <property type="entry name" value="ribosome small subunit-dependent GTPase A"/>
    <property type="match status" value="1"/>
</dbReference>
<dbReference type="PANTHER" id="PTHR32120">
    <property type="entry name" value="SMALL RIBOSOMAL SUBUNIT BIOGENESIS GTPASE RSGA"/>
    <property type="match status" value="1"/>
</dbReference>
<keyword evidence="9 10" id="KW-0342">GTP-binding</keyword>
<dbReference type="CDD" id="cd01854">
    <property type="entry name" value="YjeQ_EngC"/>
    <property type="match status" value="1"/>
</dbReference>
<evidence type="ECO:0000256" key="6">
    <source>
        <dbReference type="ARBA" id="ARBA00022801"/>
    </source>
</evidence>
<keyword evidence="3 10" id="KW-0479">Metal-binding</keyword>
<evidence type="ECO:0000256" key="9">
    <source>
        <dbReference type="ARBA" id="ARBA00023134"/>
    </source>
</evidence>
<evidence type="ECO:0000256" key="4">
    <source>
        <dbReference type="ARBA" id="ARBA00022730"/>
    </source>
</evidence>
<comment type="cofactor">
    <cofactor evidence="10">
        <name>Zn(2+)</name>
        <dbReference type="ChEBI" id="CHEBI:29105"/>
    </cofactor>
    <text evidence="10">Binds 1 zinc ion per subunit.</text>
</comment>
<keyword evidence="1 10" id="KW-0963">Cytoplasm</keyword>
<organism evidence="13 14">
    <name type="scientific">Actinocorallia libanotica</name>
    <dbReference type="NCBI Taxonomy" id="46162"/>
    <lineage>
        <taxon>Bacteria</taxon>
        <taxon>Bacillati</taxon>
        <taxon>Actinomycetota</taxon>
        <taxon>Actinomycetes</taxon>
        <taxon>Streptosporangiales</taxon>
        <taxon>Thermomonosporaceae</taxon>
        <taxon>Actinocorallia</taxon>
    </lineage>
</organism>
<evidence type="ECO:0000313" key="14">
    <source>
        <dbReference type="Proteomes" id="UP001500665"/>
    </source>
</evidence>
<dbReference type="Pfam" id="PF03193">
    <property type="entry name" value="RsgA_GTPase"/>
    <property type="match status" value="1"/>
</dbReference>
<keyword evidence="14" id="KW-1185">Reference proteome</keyword>
<feature type="domain" description="CP-type G" evidence="12">
    <location>
        <begin position="87"/>
        <end position="250"/>
    </location>
</feature>
<gene>
    <name evidence="13" type="primary">rsgA_1</name>
    <name evidence="10" type="synonym">rsgA</name>
    <name evidence="13" type="ORF">GCM10009550_12810</name>
</gene>
<dbReference type="EC" id="3.6.1.-" evidence="10"/>
<dbReference type="Gene3D" id="1.10.40.50">
    <property type="entry name" value="Probable gtpase engc, domain 3"/>
    <property type="match status" value="1"/>
</dbReference>
<dbReference type="PANTHER" id="PTHR32120:SF10">
    <property type="entry name" value="SMALL RIBOSOMAL SUBUNIT BIOGENESIS GTPASE RSGA"/>
    <property type="match status" value="1"/>
</dbReference>
<dbReference type="HAMAP" id="MF_01820">
    <property type="entry name" value="GTPase_RsgA"/>
    <property type="match status" value="1"/>
</dbReference>
<accession>A0ABP4AZG2</accession>
<evidence type="ECO:0000256" key="8">
    <source>
        <dbReference type="ARBA" id="ARBA00022884"/>
    </source>
</evidence>
<evidence type="ECO:0000256" key="2">
    <source>
        <dbReference type="ARBA" id="ARBA00022517"/>
    </source>
</evidence>
<dbReference type="Gene3D" id="3.40.50.300">
    <property type="entry name" value="P-loop containing nucleotide triphosphate hydrolases"/>
    <property type="match status" value="1"/>
</dbReference>
<feature type="binding site" evidence="10">
    <location>
        <position position="278"/>
    </location>
    <ligand>
        <name>Zn(2+)</name>
        <dbReference type="ChEBI" id="CHEBI:29105"/>
    </ligand>
</feature>
<keyword evidence="2 10" id="KW-0690">Ribosome biogenesis</keyword>
<dbReference type="InterPro" id="IPR030378">
    <property type="entry name" value="G_CP_dom"/>
</dbReference>
<evidence type="ECO:0000256" key="1">
    <source>
        <dbReference type="ARBA" id="ARBA00022490"/>
    </source>
</evidence>
<proteinExistence type="inferred from homology"/>
<evidence type="ECO:0000256" key="5">
    <source>
        <dbReference type="ARBA" id="ARBA00022741"/>
    </source>
</evidence>
<name>A0ABP4AZG2_9ACTN</name>
<keyword evidence="5 10" id="KW-0547">Nucleotide-binding</keyword>
<evidence type="ECO:0000259" key="12">
    <source>
        <dbReference type="PROSITE" id="PS51721"/>
    </source>
</evidence>
<feature type="binding site" evidence="10">
    <location>
        <position position="286"/>
    </location>
    <ligand>
        <name>Zn(2+)</name>
        <dbReference type="ChEBI" id="CHEBI:29105"/>
    </ligand>
</feature>